<accession>A0AAE0FK23</accession>
<evidence type="ECO:0000313" key="2">
    <source>
        <dbReference type="EMBL" id="KAK3261134.1"/>
    </source>
</evidence>
<keyword evidence="3" id="KW-1185">Reference proteome</keyword>
<organism evidence="2 3">
    <name type="scientific">Cymbomonas tetramitiformis</name>
    <dbReference type="NCBI Taxonomy" id="36881"/>
    <lineage>
        <taxon>Eukaryota</taxon>
        <taxon>Viridiplantae</taxon>
        <taxon>Chlorophyta</taxon>
        <taxon>Pyramimonadophyceae</taxon>
        <taxon>Pyramimonadales</taxon>
        <taxon>Pyramimonadaceae</taxon>
        <taxon>Cymbomonas</taxon>
    </lineage>
</organism>
<comment type="caution">
    <text evidence="2">The sequence shown here is derived from an EMBL/GenBank/DDBJ whole genome shotgun (WGS) entry which is preliminary data.</text>
</comment>
<protein>
    <submittedName>
        <fullName evidence="2">Uncharacterized protein</fullName>
    </submittedName>
</protein>
<sequence>MRSADESQPIIIPVDVESTQQILVATPLVAGRTLNGTCWSMNVRNGPAAYGFLRKTQRRFRERRYMEANAEGGEQVDGNGDEDENEEAAHGGAVGWKEKWVRLLSFTLARGVAGLIIRRAVGRCPAGSGWR</sequence>
<dbReference type="AlphaFoldDB" id="A0AAE0FK23"/>
<name>A0AAE0FK23_9CHLO</name>
<dbReference type="EMBL" id="LGRX02017125">
    <property type="protein sequence ID" value="KAK3261134.1"/>
    <property type="molecule type" value="Genomic_DNA"/>
</dbReference>
<evidence type="ECO:0000256" key="1">
    <source>
        <dbReference type="SAM" id="MobiDB-lite"/>
    </source>
</evidence>
<gene>
    <name evidence="2" type="ORF">CYMTET_29948</name>
</gene>
<dbReference type="Proteomes" id="UP001190700">
    <property type="component" value="Unassembled WGS sequence"/>
</dbReference>
<evidence type="ECO:0000313" key="3">
    <source>
        <dbReference type="Proteomes" id="UP001190700"/>
    </source>
</evidence>
<proteinExistence type="predicted"/>
<reference evidence="2 3" key="1">
    <citation type="journal article" date="2015" name="Genome Biol. Evol.">
        <title>Comparative Genomics of a Bacterivorous Green Alga Reveals Evolutionary Causalities and Consequences of Phago-Mixotrophic Mode of Nutrition.</title>
        <authorList>
            <person name="Burns J.A."/>
            <person name="Paasch A."/>
            <person name="Narechania A."/>
            <person name="Kim E."/>
        </authorList>
    </citation>
    <scope>NUCLEOTIDE SEQUENCE [LARGE SCALE GENOMIC DNA]</scope>
    <source>
        <strain evidence="2 3">PLY_AMNH</strain>
    </source>
</reference>
<feature type="region of interest" description="Disordered" evidence="1">
    <location>
        <begin position="68"/>
        <end position="91"/>
    </location>
</feature>